<proteinExistence type="predicted"/>
<evidence type="ECO:0000256" key="2">
    <source>
        <dbReference type="SAM" id="Phobius"/>
    </source>
</evidence>
<feature type="compositionally biased region" description="Polar residues" evidence="1">
    <location>
        <begin position="376"/>
        <end position="419"/>
    </location>
</feature>
<name>A0A1V6P785_PENDC</name>
<sequence length="626" mass="69303">MATGFSATPRKEGTWTKLVIFVSLYCLILESILEWVLVLFLYGNHYVDSKMTLSLVLSLVSSFLSVPLVSLQSLVAWQYNKIGGFGEKKTVLHNVCTYVYRLCLMLWLATCVTGLVVAAQQVYCLPSGTDASYWRVGISCAFHRSSVIVSVVTLITVCTLYCARELCDRPYDVSLIGIYKRNPRHILEDDSIFSGHSWDSDETLKNEILNLCRQHDGKANGEPWYIDPLANKVNCHPSIKHPAPVRLRPQLTVNTDPGSIYGEIISGVAVSPDDSWPRHSPGGQTIASDFYPISRTSTVLTSDSRHLLSDMVVPKVPPIPEQYTDHPIHKRGKSSLSSIRKFLPKTFPLSLPLSSDPQIRALADPNAASDVEKQVVTPSIKNGTESSTKPGKSNKSDSSPTTPKVTNSEGHTRTMTMNSADAPEVVPTEDLPTEPVKVRRSQTACLASTSPFIHHPHHPNYAPGPANPRNYAMAYRQNTTILPAHTDMRRSNSRQMPLVQVPIRSNSYQFDQNHIPRHAQSQYQPAYYSQPTRWGSQPMYDPSRSAPALSAVSRRDDVEIVYPSTRRARSSTHGGPSGPLSCILESTGPRSSVESHRVSAAISETPRSVIDQSTYRGANRTSMPFY</sequence>
<feature type="region of interest" description="Disordered" evidence="1">
    <location>
        <begin position="365"/>
        <end position="428"/>
    </location>
</feature>
<keyword evidence="2" id="KW-0812">Transmembrane</keyword>
<keyword evidence="2" id="KW-0472">Membrane</keyword>
<reference evidence="4" key="1">
    <citation type="journal article" date="2017" name="Nat. Microbiol.">
        <title>Global analysis of biosynthetic gene clusters reveals vast potential of secondary metabolite production in Penicillium species.</title>
        <authorList>
            <person name="Nielsen J.C."/>
            <person name="Grijseels S."/>
            <person name="Prigent S."/>
            <person name="Ji B."/>
            <person name="Dainat J."/>
            <person name="Nielsen K.F."/>
            <person name="Frisvad J.C."/>
            <person name="Workman M."/>
            <person name="Nielsen J."/>
        </authorList>
    </citation>
    <scope>NUCLEOTIDE SEQUENCE [LARGE SCALE GENOMIC DNA]</scope>
    <source>
        <strain evidence="4">IBT 11843</strain>
    </source>
</reference>
<feature type="transmembrane region" description="Helical" evidence="2">
    <location>
        <begin position="18"/>
        <end position="43"/>
    </location>
</feature>
<dbReference type="STRING" id="69771.A0A1V6P785"/>
<evidence type="ECO:0000313" key="3">
    <source>
        <dbReference type="EMBL" id="OQD72733.1"/>
    </source>
</evidence>
<protein>
    <submittedName>
        <fullName evidence="3">Uncharacterized protein</fullName>
    </submittedName>
</protein>
<dbReference type="OMA" id="LLAWQYN"/>
<keyword evidence="2" id="KW-1133">Transmembrane helix</keyword>
<dbReference type="AlphaFoldDB" id="A0A1V6P785"/>
<dbReference type="Proteomes" id="UP000191522">
    <property type="component" value="Unassembled WGS sequence"/>
</dbReference>
<dbReference type="EMBL" id="MDYL01000019">
    <property type="protein sequence ID" value="OQD72733.1"/>
    <property type="molecule type" value="Genomic_DNA"/>
</dbReference>
<feature type="transmembrane region" description="Helical" evidence="2">
    <location>
        <begin position="55"/>
        <end position="77"/>
    </location>
</feature>
<comment type="caution">
    <text evidence="3">The sequence shown here is derived from an EMBL/GenBank/DDBJ whole genome shotgun (WGS) entry which is preliminary data.</text>
</comment>
<dbReference type="OrthoDB" id="4226885at2759"/>
<evidence type="ECO:0000313" key="4">
    <source>
        <dbReference type="Proteomes" id="UP000191522"/>
    </source>
</evidence>
<accession>A0A1V6P785</accession>
<organism evidence="3 4">
    <name type="scientific">Penicillium decumbens</name>
    <dbReference type="NCBI Taxonomy" id="69771"/>
    <lineage>
        <taxon>Eukaryota</taxon>
        <taxon>Fungi</taxon>
        <taxon>Dikarya</taxon>
        <taxon>Ascomycota</taxon>
        <taxon>Pezizomycotina</taxon>
        <taxon>Eurotiomycetes</taxon>
        <taxon>Eurotiomycetidae</taxon>
        <taxon>Eurotiales</taxon>
        <taxon>Aspergillaceae</taxon>
        <taxon>Penicillium</taxon>
    </lineage>
</organism>
<keyword evidence="4" id="KW-1185">Reference proteome</keyword>
<feature type="transmembrane region" description="Helical" evidence="2">
    <location>
        <begin position="98"/>
        <end position="119"/>
    </location>
</feature>
<gene>
    <name evidence="3" type="ORF">PENDEC_c019G04332</name>
</gene>
<evidence type="ECO:0000256" key="1">
    <source>
        <dbReference type="SAM" id="MobiDB-lite"/>
    </source>
</evidence>